<feature type="domain" description="N-acetyltransferase" evidence="1">
    <location>
        <begin position="86"/>
        <end position="226"/>
    </location>
</feature>
<dbReference type="CDD" id="cd04301">
    <property type="entry name" value="NAT_SF"/>
    <property type="match status" value="1"/>
</dbReference>
<dbReference type="InterPro" id="IPR000182">
    <property type="entry name" value="GNAT_dom"/>
</dbReference>
<keyword evidence="2" id="KW-0808">Transferase</keyword>
<dbReference type="SUPFAM" id="SSF55729">
    <property type="entry name" value="Acyl-CoA N-acyltransferases (Nat)"/>
    <property type="match status" value="1"/>
</dbReference>
<comment type="caution">
    <text evidence="2">The sequence shown here is derived from an EMBL/GenBank/DDBJ whole genome shotgun (WGS) entry which is preliminary data.</text>
</comment>
<dbReference type="EC" id="2.3.1.-" evidence="2"/>
<evidence type="ECO:0000259" key="1">
    <source>
        <dbReference type="PROSITE" id="PS51186"/>
    </source>
</evidence>
<dbReference type="InterPro" id="IPR016181">
    <property type="entry name" value="Acyl_CoA_acyltransferase"/>
</dbReference>
<keyword evidence="2" id="KW-0012">Acyltransferase</keyword>
<dbReference type="EMBL" id="JBELQC010000003">
    <property type="protein sequence ID" value="MFL9842617.1"/>
    <property type="molecule type" value="Genomic_DNA"/>
</dbReference>
<sequence>MTHPLDRPVWSALGSGWAEIAEGDARALRIAPDIGVFGAARDQSPESLDALAALVPDQGELWLVERDPVPTPPGTRVVKEGLAVQMVLDQLTPALRKPPPITALGEADAAEMFALATLTEPGPYARQTHRLGGFVGVREGGRLVAMAGERMRMPGYIEVSAVCTHPDWRGRGLARHLTREVAGAILARGSVPFLHCYASHTATIALYAAMGFRIRTEIRAIILSRV</sequence>
<dbReference type="RefSeq" id="WP_408080434.1">
    <property type="nucleotide sequence ID" value="NZ_JBELQC010000003.1"/>
</dbReference>
<protein>
    <submittedName>
        <fullName evidence="2">GNAT family N-acetyltransferase</fullName>
        <ecNumber evidence="2">2.3.1.-</ecNumber>
    </submittedName>
</protein>
<evidence type="ECO:0000313" key="2">
    <source>
        <dbReference type="EMBL" id="MFL9842617.1"/>
    </source>
</evidence>
<reference evidence="2 3" key="1">
    <citation type="submission" date="2024-06" db="EMBL/GenBank/DDBJ databases">
        <authorList>
            <person name="Kaempfer P."/>
            <person name="Viver T."/>
        </authorList>
    </citation>
    <scope>NUCLEOTIDE SEQUENCE [LARGE SCALE GENOMIC DNA]</scope>
    <source>
        <strain evidence="2 3">ST-64</strain>
    </source>
</reference>
<dbReference type="Proteomes" id="UP001629244">
    <property type="component" value="Unassembled WGS sequence"/>
</dbReference>
<organism evidence="2 3">
    <name type="scientific">Sphingomonas plantiphila</name>
    <dbReference type="NCBI Taxonomy" id="3163295"/>
    <lineage>
        <taxon>Bacteria</taxon>
        <taxon>Pseudomonadati</taxon>
        <taxon>Pseudomonadota</taxon>
        <taxon>Alphaproteobacteria</taxon>
        <taxon>Sphingomonadales</taxon>
        <taxon>Sphingomonadaceae</taxon>
        <taxon>Sphingomonas</taxon>
    </lineage>
</organism>
<proteinExistence type="predicted"/>
<gene>
    <name evidence="2" type="ORF">ABS767_16725</name>
</gene>
<dbReference type="Pfam" id="PF08445">
    <property type="entry name" value="FR47"/>
    <property type="match status" value="1"/>
</dbReference>
<keyword evidence="3" id="KW-1185">Reference proteome</keyword>
<dbReference type="PROSITE" id="PS51186">
    <property type="entry name" value="GNAT"/>
    <property type="match status" value="1"/>
</dbReference>
<dbReference type="InterPro" id="IPR013653">
    <property type="entry name" value="GCN5-like_dom"/>
</dbReference>
<accession>A0ABW8YT79</accession>
<evidence type="ECO:0000313" key="3">
    <source>
        <dbReference type="Proteomes" id="UP001629244"/>
    </source>
</evidence>
<name>A0ABW8YT79_9SPHN</name>
<dbReference type="GO" id="GO:0016746">
    <property type="term" value="F:acyltransferase activity"/>
    <property type="evidence" value="ECO:0007669"/>
    <property type="project" value="UniProtKB-KW"/>
</dbReference>
<dbReference type="Gene3D" id="3.40.630.30">
    <property type="match status" value="1"/>
</dbReference>